<dbReference type="Proteomes" id="UP000827092">
    <property type="component" value="Unassembled WGS sequence"/>
</dbReference>
<comment type="caution">
    <text evidence="1">The sequence shown here is derived from an EMBL/GenBank/DDBJ whole genome shotgun (WGS) entry which is preliminary data.</text>
</comment>
<accession>A0AAV6U4Y6</accession>
<evidence type="ECO:0000313" key="1">
    <source>
        <dbReference type="EMBL" id="KAG8179087.1"/>
    </source>
</evidence>
<gene>
    <name evidence="1" type="ORF">JTE90_019003</name>
</gene>
<evidence type="ECO:0000313" key="2">
    <source>
        <dbReference type="Proteomes" id="UP000827092"/>
    </source>
</evidence>
<proteinExistence type="predicted"/>
<organism evidence="1 2">
    <name type="scientific">Oedothorax gibbosus</name>
    <dbReference type="NCBI Taxonomy" id="931172"/>
    <lineage>
        <taxon>Eukaryota</taxon>
        <taxon>Metazoa</taxon>
        <taxon>Ecdysozoa</taxon>
        <taxon>Arthropoda</taxon>
        <taxon>Chelicerata</taxon>
        <taxon>Arachnida</taxon>
        <taxon>Araneae</taxon>
        <taxon>Araneomorphae</taxon>
        <taxon>Entelegynae</taxon>
        <taxon>Araneoidea</taxon>
        <taxon>Linyphiidae</taxon>
        <taxon>Erigoninae</taxon>
        <taxon>Oedothorax</taxon>
    </lineage>
</organism>
<name>A0AAV6U4Y6_9ARAC</name>
<protein>
    <submittedName>
        <fullName evidence="1">Uncharacterized protein</fullName>
    </submittedName>
</protein>
<dbReference type="AlphaFoldDB" id="A0AAV6U4Y6"/>
<dbReference type="EMBL" id="JAFNEN010000650">
    <property type="protein sequence ID" value="KAG8179087.1"/>
    <property type="molecule type" value="Genomic_DNA"/>
</dbReference>
<sequence>MAAIRSIISCFGRFFCACGERDEFPGVYMITPPMYGEPLDPRILEEPAAVIREDLKQDPEPDEVNIMIHDSIGVVYWKDKASYFHLPVGYNGVER</sequence>
<reference evidence="1 2" key="1">
    <citation type="journal article" date="2022" name="Nat. Ecol. Evol.">
        <title>A masculinizing supergene underlies an exaggerated male reproductive morph in a spider.</title>
        <authorList>
            <person name="Hendrickx F."/>
            <person name="De Corte Z."/>
            <person name="Sonet G."/>
            <person name="Van Belleghem S.M."/>
            <person name="Kostlbacher S."/>
            <person name="Vangestel C."/>
        </authorList>
    </citation>
    <scope>NUCLEOTIDE SEQUENCE [LARGE SCALE GENOMIC DNA]</scope>
    <source>
        <strain evidence="1">W744_W776</strain>
    </source>
</reference>
<keyword evidence="2" id="KW-1185">Reference proteome</keyword>